<sequence length="290" mass="31753">MDKDYLFVLNPISGEGDDREEVKEMVCNSLYGTNVEIWETTGKDDVRKVKEMLQKQDWDGVLVGGGDGTVKMVVEAILGMDLPLGIIPLGSANGLATGFGIHGISDACHAIKTGKVKGVDLWRINEEICIHLSDFGFNAGLVKKSTGQAGRGMMSYFKSSVAQFTELRPYQFEIHIKGETFVVEARMLVIANGNKYGTGALINPSGKIDDGKFEVIALNPEGIDEIVSLSVDLFKGTLESNETVKIWKAEKAEVKNLDGADFQIDGEVMPQTESISIKAEMNKVNFFYLE</sequence>
<dbReference type="SMART" id="SM00046">
    <property type="entry name" value="DAGKc"/>
    <property type="match status" value="1"/>
</dbReference>
<keyword evidence="1" id="KW-0808">Transferase</keyword>
<dbReference type="PANTHER" id="PTHR12358:SF54">
    <property type="entry name" value="SPHINGOSINE KINASE RELATED PROTEIN"/>
    <property type="match status" value="1"/>
</dbReference>
<evidence type="ECO:0000313" key="6">
    <source>
        <dbReference type="EMBL" id="MBD8487655.1"/>
    </source>
</evidence>
<dbReference type="InterPro" id="IPR045540">
    <property type="entry name" value="YegS/DAGK_C"/>
</dbReference>
<evidence type="ECO:0000259" key="5">
    <source>
        <dbReference type="PROSITE" id="PS50146"/>
    </source>
</evidence>
<dbReference type="InterPro" id="IPR016064">
    <property type="entry name" value="NAD/diacylglycerol_kinase_sf"/>
</dbReference>
<dbReference type="Gene3D" id="2.60.200.40">
    <property type="match status" value="1"/>
</dbReference>
<dbReference type="GO" id="GO:0016301">
    <property type="term" value="F:kinase activity"/>
    <property type="evidence" value="ECO:0007669"/>
    <property type="project" value="UniProtKB-KW"/>
</dbReference>
<dbReference type="PANTHER" id="PTHR12358">
    <property type="entry name" value="SPHINGOSINE KINASE"/>
    <property type="match status" value="1"/>
</dbReference>
<keyword evidence="2" id="KW-0547">Nucleotide-binding</keyword>
<evidence type="ECO:0000256" key="4">
    <source>
        <dbReference type="ARBA" id="ARBA00022840"/>
    </source>
</evidence>
<keyword evidence="7" id="KW-1185">Reference proteome</keyword>
<feature type="domain" description="DAGKc" evidence="5">
    <location>
        <begin position="1"/>
        <end position="127"/>
    </location>
</feature>
<accession>A0ABR9AI89</accession>
<dbReference type="InterPro" id="IPR001206">
    <property type="entry name" value="Diacylglycerol_kinase_cat_dom"/>
</dbReference>
<name>A0ABR9AI89_9BACT</name>
<dbReference type="NCBIfam" id="TIGR00147">
    <property type="entry name" value="YegS/Rv2252/BmrU family lipid kinase"/>
    <property type="match status" value="1"/>
</dbReference>
<protein>
    <submittedName>
        <fullName evidence="6">YegS/Rv2252/BmrU family lipid kinase</fullName>
    </submittedName>
</protein>
<dbReference type="Pfam" id="PF19279">
    <property type="entry name" value="YegS_C"/>
    <property type="match status" value="1"/>
</dbReference>
<comment type="caution">
    <text evidence="6">The sequence shown here is derived from an EMBL/GenBank/DDBJ whole genome shotgun (WGS) entry which is preliminary data.</text>
</comment>
<dbReference type="PROSITE" id="PS50146">
    <property type="entry name" value="DAGK"/>
    <property type="match status" value="1"/>
</dbReference>
<dbReference type="RefSeq" id="WP_192007956.1">
    <property type="nucleotide sequence ID" value="NZ_JACYTQ010000001.1"/>
</dbReference>
<dbReference type="Proteomes" id="UP000647133">
    <property type="component" value="Unassembled WGS sequence"/>
</dbReference>
<dbReference type="Pfam" id="PF00781">
    <property type="entry name" value="DAGK_cat"/>
    <property type="match status" value="1"/>
</dbReference>
<dbReference type="EMBL" id="JACYTQ010000001">
    <property type="protein sequence ID" value="MBD8487655.1"/>
    <property type="molecule type" value="Genomic_DNA"/>
</dbReference>
<dbReference type="InterPro" id="IPR005218">
    <property type="entry name" value="Diacylglycerol/lipid_kinase"/>
</dbReference>
<organism evidence="6 7">
    <name type="scientific">Echinicola arenosa</name>
    <dbReference type="NCBI Taxonomy" id="2774144"/>
    <lineage>
        <taxon>Bacteria</taxon>
        <taxon>Pseudomonadati</taxon>
        <taxon>Bacteroidota</taxon>
        <taxon>Cytophagia</taxon>
        <taxon>Cytophagales</taxon>
        <taxon>Cyclobacteriaceae</taxon>
        <taxon>Echinicola</taxon>
    </lineage>
</organism>
<proteinExistence type="predicted"/>
<keyword evidence="4" id="KW-0067">ATP-binding</keyword>
<dbReference type="InterPro" id="IPR050187">
    <property type="entry name" value="Lipid_Phosphate_FormReg"/>
</dbReference>
<gene>
    <name evidence="6" type="ORF">IFO69_02730</name>
</gene>
<dbReference type="Gene3D" id="3.40.50.10330">
    <property type="entry name" value="Probable inorganic polyphosphate/atp-NAD kinase, domain 1"/>
    <property type="match status" value="1"/>
</dbReference>
<reference evidence="6 7" key="1">
    <citation type="submission" date="2020-09" db="EMBL/GenBank/DDBJ databases">
        <title>Echinicola sp. CAU 1574 isolated from sand of Sido Beach.</title>
        <authorList>
            <person name="Kim W."/>
        </authorList>
    </citation>
    <scope>NUCLEOTIDE SEQUENCE [LARGE SCALE GENOMIC DNA]</scope>
    <source>
        <strain evidence="6 7">CAU 1574</strain>
    </source>
</reference>
<evidence type="ECO:0000256" key="1">
    <source>
        <dbReference type="ARBA" id="ARBA00022679"/>
    </source>
</evidence>
<keyword evidence="3 6" id="KW-0418">Kinase</keyword>
<dbReference type="SUPFAM" id="SSF111331">
    <property type="entry name" value="NAD kinase/diacylglycerol kinase-like"/>
    <property type="match status" value="1"/>
</dbReference>
<evidence type="ECO:0000256" key="2">
    <source>
        <dbReference type="ARBA" id="ARBA00022741"/>
    </source>
</evidence>
<evidence type="ECO:0000313" key="7">
    <source>
        <dbReference type="Proteomes" id="UP000647133"/>
    </source>
</evidence>
<dbReference type="InterPro" id="IPR017438">
    <property type="entry name" value="ATP-NAD_kinase_N"/>
</dbReference>
<evidence type="ECO:0000256" key="3">
    <source>
        <dbReference type="ARBA" id="ARBA00022777"/>
    </source>
</evidence>